<dbReference type="EMBL" id="DVNZ01000216">
    <property type="protein sequence ID" value="HIU94846.1"/>
    <property type="molecule type" value="Genomic_DNA"/>
</dbReference>
<evidence type="ECO:0000259" key="12">
    <source>
        <dbReference type="Pfam" id="PF00266"/>
    </source>
</evidence>
<dbReference type="PANTHER" id="PTHR43247">
    <property type="entry name" value="PHOSPHOSERINE AMINOTRANSFERASE"/>
    <property type="match status" value="1"/>
</dbReference>
<evidence type="ECO:0000256" key="2">
    <source>
        <dbReference type="ARBA" id="ARBA00005099"/>
    </source>
</evidence>
<dbReference type="InterPro" id="IPR000192">
    <property type="entry name" value="Aminotrans_V_dom"/>
</dbReference>
<dbReference type="GO" id="GO:0006564">
    <property type="term" value="P:L-serine biosynthetic process"/>
    <property type="evidence" value="ECO:0007669"/>
    <property type="project" value="UniProtKB-UniRule"/>
</dbReference>
<evidence type="ECO:0000256" key="1">
    <source>
        <dbReference type="ARBA" id="ARBA00003483"/>
    </source>
</evidence>
<dbReference type="SUPFAM" id="SSF53383">
    <property type="entry name" value="PLP-dependent transferases"/>
    <property type="match status" value="1"/>
</dbReference>
<keyword evidence="4 11" id="KW-0032">Aminotransferase</keyword>
<dbReference type="FunFam" id="3.90.1150.10:FF:000006">
    <property type="entry name" value="Phosphoserine aminotransferase"/>
    <property type="match status" value="1"/>
</dbReference>
<proteinExistence type="inferred from homology"/>
<feature type="binding site" evidence="11">
    <location>
        <position position="196"/>
    </location>
    <ligand>
        <name>pyridoxal 5'-phosphate</name>
        <dbReference type="ChEBI" id="CHEBI:597326"/>
    </ligand>
</feature>
<comment type="pathway">
    <text evidence="2 11">Amino-acid biosynthesis; L-serine biosynthesis; L-serine from 3-phospho-D-glycerate: step 2/3.</text>
</comment>
<gene>
    <name evidence="11 13" type="primary">serC</name>
    <name evidence="13" type="ORF">IAD24_06760</name>
</gene>
<dbReference type="Gene3D" id="3.90.1150.10">
    <property type="entry name" value="Aspartate Aminotransferase, domain 1"/>
    <property type="match status" value="1"/>
</dbReference>
<sequence length="362" mass="40379">MDYGRTYNFSAGPSMLPQQVLEECRDEMLNYRGSGMCVMEMSHRSKVFQTIVDEAEADLRALMGIPDNYRVLFVQGGATLQFAMIPLNLLQNGVADYIVSGAWSKKAYAEAKKYGRINLLATSEDRNYSYIPDGRDLPVDPDADYVYICENETIHGTTYRELPNTKGKALVSDQSSMFLSKPCNVADYGLIYGGVQKNIGPAGMAIVIIREDLIRKDVDARLPVYLRYDTHADNGSMYNTPNCWCIYVCGKVFKYLRSIGGLAEMDRRNREKAAILYDYLDGSSLFHGTVDREFRSLMNVPFVTGSKELDAEVVAASKEAGFDNLKGHKSVGGLRASIYNAMPREGVEALVAFLKDFEAKHA</sequence>
<dbReference type="NCBIfam" id="TIGR01364">
    <property type="entry name" value="serC_1"/>
    <property type="match status" value="1"/>
</dbReference>
<feature type="binding site" evidence="11">
    <location>
        <position position="153"/>
    </location>
    <ligand>
        <name>pyridoxal 5'-phosphate</name>
        <dbReference type="ChEBI" id="CHEBI:597326"/>
    </ligand>
</feature>
<dbReference type="PIRSF" id="PIRSF000525">
    <property type="entry name" value="SerC"/>
    <property type="match status" value="1"/>
</dbReference>
<dbReference type="FunFam" id="3.40.640.10:FF:000010">
    <property type="entry name" value="Phosphoserine aminotransferase"/>
    <property type="match status" value="1"/>
</dbReference>
<dbReference type="InterPro" id="IPR015422">
    <property type="entry name" value="PyrdxlP-dep_Trfase_small"/>
</dbReference>
<evidence type="ECO:0000256" key="5">
    <source>
        <dbReference type="ARBA" id="ARBA00022605"/>
    </source>
</evidence>
<dbReference type="Gene3D" id="3.40.640.10">
    <property type="entry name" value="Type I PLP-dependent aspartate aminotransferase-like (Major domain)"/>
    <property type="match status" value="1"/>
</dbReference>
<name>A0A9D1N550_9FIRM</name>
<feature type="binding site" evidence="11">
    <location>
        <position position="103"/>
    </location>
    <ligand>
        <name>pyridoxal 5'-phosphate</name>
        <dbReference type="ChEBI" id="CHEBI:597326"/>
    </ligand>
</feature>
<evidence type="ECO:0000256" key="11">
    <source>
        <dbReference type="HAMAP-Rule" id="MF_00160"/>
    </source>
</evidence>
<reference evidence="13" key="1">
    <citation type="submission" date="2020-10" db="EMBL/GenBank/DDBJ databases">
        <authorList>
            <person name="Gilroy R."/>
        </authorList>
    </citation>
    <scope>NUCLEOTIDE SEQUENCE</scope>
    <source>
        <strain evidence="13">ChiGjej2B2-16831</strain>
    </source>
</reference>
<protein>
    <recommendedName>
        <fullName evidence="11">Phosphoserine aminotransferase</fullName>
        <ecNumber evidence="11">2.6.1.52</ecNumber>
    </recommendedName>
    <alternativeName>
        <fullName evidence="11">Phosphohydroxythreonine aminotransferase</fullName>
        <shortName evidence="11">PSAT</shortName>
    </alternativeName>
</protein>
<reference evidence="13" key="2">
    <citation type="journal article" date="2021" name="PeerJ">
        <title>Extensive microbial diversity within the chicken gut microbiome revealed by metagenomics and culture.</title>
        <authorList>
            <person name="Gilroy R."/>
            <person name="Ravi A."/>
            <person name="Getino M."/>
            <person name="Pursley I."/>
            <person name="Horton D.L."/>
            <person name="Alikhan N.F."/>
            <person name="Baker D."/>
            <person name="Gharbi K."/>
            <person name="Hall N."/>
            <person name="Watson M."/>
            <person name="Adriaenssens E.M."/>
            <person name="Foster-Nyarko E."/>
            <person name="Jarju S."/>
            <person name="Secka A."/>
            <person name="Antonio M."/>
            <person name="Oren A."/>
            <person name="Chaudhuri R.R."/>
            <person name="La Ragione R."/>
            <person name="Hildebrand F."/>
            <person name="Pallen M.J."/>
        </authorList>
    </citation>
    <scope>NUCLEOTIDE SEQUENCE</scope>
    <source>
        <strain evidence="13">ChiGjej2B2-16831</strain>
    </source>
</reference>
<evidence type="ECO:0000313" key="13">
    <source>
        <dbReference type="EMBL" id="HIU94846.1"/>
    </source>
</evidence>
<comment type="caution">
    <text evidence="11">Lacks conserved residue(s) required for the propagation of feature annotation.</text>
</comment>
<feature type="domain" description="Aminotransferase class V" evidence="12">
    <location>
        <begin position="6"/>
        <end position="350"/>
    </location>
</feature>
<dbReference type="InterPro" id="IPR015421">
    <property type="entry name" value="PyrdxlP-dep_Trfase_major"/>
</dbReference>
<dbReference type="GO" id="GO:0004648">
    <property type="term" value="F:O-phospho-L-serine:2-oxoglutarate aminotransferase activity"/>
    <property type="evidence" value="ECO:0007669"/>
    <property type="project" value="UniProtKB-UniRule"/>
</dbReference>
<evidence type="ECO:0000256" key="3">
    <source>
        <dbReference type="ARBA" id="ARBA00006904"/>
    </source>
</evidence>
<keyword evidence="8 11" id="KW-0718">Serine biosynthesis</keyword>
<evidence type="ECO:0000313" key="14">
    <source>
        <dbReference type="Proteomes" id="UP000824128"/>
    </source>
</evidence>
<evidence type="ECO:0000256" key="10">
    <source>
        <dbReference type="ARBA" id="ARBA00049007"/>
    </source>
</evidence>
<evidence type="ECO:0000256" key="4">
    <source>
        <dbReference type="ARBA" id="ARBA00022576"/>
    </source>
</evidence>
<keyword evidence="7 11" id="KW-0663">Pyridoxal phosphate</keyword>
<comment type="similarity">
    <text evidence="3 11">Belongs to the class-V pyridoxal-phosphate-dependent aminotransferase family. SerC subfamily.</text>
</comment>
<feature type="binding site" evidence="11">
    <location>
        <begin position="239"/>
        <end position="240"/>
    </location>
    <ligand>
        <name>pyridoxal 5'-phosphate</name>
        <dbReference type="ChEBI" id="CHEBI:597326"/>
    </ligand>
</feature>
<comment type="cofactor">
    <cofactor evidence="11">
        <name>pyridoxal 5'-phosphate</name>
        <dbReference type="ChEBI" id="CHEBI:597326"/>
    </cofactor>
    <text evidence="11">Binds 1 pyridoxal phosphate per subunit.</text>
</comment>
<dbReference type="EC" id="2.6.1.52" evidence="11"/>
<comment type="subunit">
    <text evidence="11">Homodimer.</text>
</comment>
<dbReference type="AlphaFoldDB" id="A0A9D1N550"/>
<keyword evidence="11" id="KW-0963">Cytoplasm</keyword>
<dbReference type="NCBIfam" id="NF003764">
    <property type="entry name" value="PRK05355.1"/>
    <property type="match status" value="1"/>
</dbReference>
<dbReference type="InterPro" id="IPR015424">
    <property type="entry name" value="PyrdxlP-dep_Trfase"/>
</dbReference>
<comment type="subcellular location">
    <subcellularLocation>
        <location evidence="11">Cytoplasm</location>
    </subcellularLocation>
</comment>
<comment type="caution">
    <text evidence="13">The sequence shown here is derived from an EMBL/GenBank/DDBJ whole genome shotgun (WGS) entry which is preliminary data.</text>
</comment>
<comment type="catalytic activity">
    <reaction evidence="10 11">
        <text>O-phospho-L-serine + 2-oxoglutarate = 3-phosphooxypyruvate + L-glutamate</text>
        <dbReference type="Rhea" id="RHEA:14329"/>
        <dbReference type="ChEBI" id="CHEBI:16810"/>
        <dbReference type="ChEBI" id="CHEBI:18110"/>
        <dbReference type="ChEBI" id="CHEBI:29985"/>
        <dbReference type="ChEBI" id="CHEBI:57524"/>
        <dbReference type="EC" id="2.6.1.52"/>
    </reaction>
</comment>
<evidence type="ECO:0000256" key="7">
    <source>
        <dbReference type="ARBA" id="ARBA00022898"/>
    </source>
</evidence>
<dbReference type="HAMAP" id="MF_00160">
    <property type="entry name" value="SerC_aminotrans_5"/>
    <property type="match status" value="1"/>
</dbReference>
<keyword evidence="5 11" id="KW-0028">Amino-acid biosynthesis</keyword>
<dbReference type="GO" id="GO:0005737">
    <property type="term" value="C:cytoplasm"/>
    <property type="evidence" value="ECO:0007669"/>
    <property type="project" value="UniProtKB-SubCell"/>
</dbReference>
<dbReference type="Proteomes" id="UP000824128">
    <property type="component" value="Unassembled WGS sequence"/>
</dbReference>
<keyword evidence="6 11" id="KW-0808">Transferase</keyword>
<comment type="function">
    <text evidence="1 11">Catalyzes the reversible conversion of 3-phosphohydroxypyruvate to phosphoserine and of 3-hydroxy-2-oxo-4-phosphonooxybutanoate to phosphohydroxythreonine.</text>
</comment>
<feature type="binding site" evidence="11">
    <location>
        <position position="173"/>
    </location>
    <ligand>
        <name>pyridoxal 5'-phosphate</name>
        <dbReference type="ChEBI" id="CHEBI:597326"/>
    </ligand>
</feature>
<feature type="modified residue" description="N6-(pyridoxal phosphate)lysine" evidence="11">
    <location>
        <position position="197"/>
    </location>
</feature>
<evidence type="ECO:0000256" key="6">
    <source>
        <dbReference type="ARBA" id="ARBA00022679"/>
    </source>
</evidence>
<evidence type="ECO:0000256" key="9">
    <source>
        <dbReference type="ARBA" id="ARBA00047630"/>
    </source>
</evidence>
<feature type="binding site" evidence="11">
    <location>
        <position position="44"/>
    </location>
    <ligand>
        <name>L-glutamate</name>
        <dbReference type="ChEBI" id="CHEBI:29985"/>
    </ligand>
</feature>
<evidence type="ECO:0000256" key="8">
    <source>
        <dbReference type="ARBA" id="ARBA00023299"/>
    </source>
</evidence>
<dbReference type="PANTHER" id="PTHR43247:SF1">
    <property type="entry name" value="PHOSPHOSERINE AMINOTRANSFERASE"/>
    <property type="match status" value="1"/>
</dbReference>
<dbReference type="InterPro" id="IPR022278">
    <property type="entry name" value="Pser_aminoTfrase"/>
</dbReference>
<organism evidence="13 14">
    <name type="scientific">Candidatus Aphodomorpha intestinavium</name>
    <dbReference type="NCBI Taxonomy" id="2840672"/>
    <lineage>
        <taxon>Bacteria</taxon>
        <taxon>Bacillati</taxon>
        <taxon>Bacillota</taxon>
        <taxon>Clostridia</taxon>
        <taxon>Eubacteriales</taxon>
        <taxon>Candidatus Aphodomorpha</taxon>
    </lineage>
</organism>
<accession>A0A9D1N550</accession>
<comment type="catalytic activity">
    <reaction evidence="9 11">
        <text>4-(phosphooxy)-L-threonine + 2-oxoglutarate = (R)-3-hydroxy-2-oxo-4-phosphooxybutanoate + L-glutamate</text>
        <dbReference type="Rhea" id="RHEA:16573"/>
        <dbReference type="ChEBI" id="CHEBI:16810"/>
        <dbReference type="ChEBI" id="CHEBI:29985"/>
        <dbReference type="ChEBI" id="CHEBI:58452"/>
        <dbReference type="ChEBI" id="CHEBI:58538"/>
        <dbReference type="EC" id="2.6.1.52"/>
    </reaction>
</comment>
<dbReference type="GO" id="GO:0030170">
    <property type="term" value="F:pyridoxal phosphate binding"/>
    <property type="evidence" value="ECO:0007669"/>
    <property type="project" value="UniProtKB-UniRule"/>
</dbReference>
<dbReference type="Pfam" id="PF00266">
    <property type="entry name" value="Aminotran_5"/>
    <property type="match status" value="1"/>
</dbReference>
<feature type="binding site" evidence="11">
    <location>
        <begin position="78"/>
        <end position="79"/>
    </location>
    <ligand>
        <name>pyridoxal 5'-phosphate</name>
        <dbReference type="ChEBI" id="CHEBI:597326"/>
    </ligand>
</feature>